<evidence type="ECO:0000313" key="5">
    <source>
        <dbReference type="Proteomes" id="UP000287527"/>
    </source>
</evidence>
<dbReference type="InterPro" id="IPR006558">
    <property type="entry name" value="LamG-like"/>
</dbReference>
<dbReference type="OrthoDB" id="832379at2"/>
<dbReference type="Gene3D" id="2.60.120.200">
    <property type="match status" value="1"/>
</dbReference>
<evidence type="ECO:0000256" key="1">
    <source>
        <dbReference type="ARBA" id="ARBA00022729"/>
    </source>
</evidence>
<dbReference type="PROSITE" id="PS51257">
    <property type="entry name" value="PROKAR_LIPOPROTEIN"/>
    <property type="match status" value="1"/>
</dbReference>
<dbReference type="AlphaFoldDB" id="A0A444HDX9"/>
<reference evidence="4 5" key="1">
    <citation type="submission" date="2019-01" db="EMBL/GenBank/DDBJ databases">
        <title>Flavobacterium sp. nov.,isolated from freshwater.</title>
        <authorList>
            <person name="Zhang R."/>
            <person name="Du Z.-J."/>
        </authorList>
    </citation>
    <scope>NUCLEOTIDE SEQUENCE [LARGE SCALE GENOMIC DNA]</scope>
    <source>
        <strain evidence="4 5">1E403</strain>
    </source>
</reference>
<dbReference type="GO" id="GO:0005975">
    <property type="term" value="P:carbohydrate metabolic process"/>
    <property type="evidence" value="ECO:0007669"/>
    <property type="project" value="UniProtKB-ARBA"/>
</dbReference>
<name>A0A444HDX9_9FLAO</name>
<dbReference type="Pfam" id="PF13385">
    <property type="entry name" value="Laminin_G_3"/>
    <property type="match status" value="1"/>
</dbReference>
<dbReference type="Proteomes" id="UP000287527">
    <property type="component" value="Unassembled WGS sequence"/>
</dbReference>
<dbReference type="SUPFAM" id="SSF49899">
    <property type="entry name" value="Concanavalin A-like lectins/glucanases"/>
    <property type="match status" value="1"/>
</dbReference>
<dbReference type="InterPro" id="IPR013320">
    <property type="entry name" value="ConA-like_dom_sf"/>
</dbReference>
<dbReference type="RefSeq" id="WP_128388732.1">
    <property type="nucleotide sequence ID" value="NZ_SBII01000002.1"/>
</dbReference>
<keyword evidence="5" id="KW-1185">Reference proteome</keyword>
<evidence type="ECO:0000259" key="3">
    <source>
        <dbReference type="SMART" id="SM00560"/>
    </source>
</evidence>
<dbReference type="GO" id="GO:0004553">
    <property type="term" value="F:hydrolase activity, hydrolyzing O-glycosyl compounds"/>
    <property type="evidence" value="ECO:0007669"/>
    <property type="project" value="UniProtKB-ARBA"/>
</dbReference>
<keyword evidence="1" id="KW-0732">Signal</keyword>
<organism evidence="4 5">
    <name type="scientific">Flavobacterium cerinum</name>
    <dbReference type="NCBI Taxonomy" id="2502784"/>
    <lineage>
        <taxon>Bacteria</taxon>
        <taxon>Pseudomonadati</taxon>
        <taxon>Bacteroidota</taxon>
        <taxon>Flavobacteriia</taxon>
        <taxon>Flavobacteriales</taxon>
        <taxon>Flavobacteriaceae</taxon>
        <taxon>Flavobacterium</taxon>
    </lineage>
</organism>
<gene>
    <name evidence="4" type="ORF">EPI11_04375</name>
</gene>
<evidence type="ECO:0000256" key="2">
    <source>
        <dbReference type="ARBA" id="ARBA00023157"/>
    </source>
</evidence>
<dbReference type="EMBL" id="SBII01000002">
    <property type="protein sequence ID" value="RWX02460.1"/>
    <property type="molecule type" value="Genomic_DNA"/>
</dbReference>
<proteinExistence type="predicted"/>
<evidence type="ECO:0000313" key="4">
    <source>
        <dbReference type="EMBL" id="RWX02460.1"/>
    </source>
</evidence>
<accession>A0A444HDX9</accession>
<feature type="domain" description="LamG-like jellyroll fold" evidence="3">
    <location>
        <begin position="296"/>
        <end position="427"/>
    </location>
</feature>
<dbReference type="SMART" id="SM00560">
    <property type="entry name" value="LamGL"/>
    <property type="match status" value="1"/>
</dbReference>
<protein>
    <submittedName>
        <fullName evidence="4">LamG domain-containing protein</fullName>
    </submittedName>
</protein>
<sequence length="444" mass="49212">MIKGLLAVLVASLLITSCQEDSISENTEALSHKSTLTTTLMSMSVNETDIDNAIDKISCFNIKLPVRVLVNDQQMVVSNENDYAKVEAVFNVSSLDDDKVIFTFPVTVVYSDYKEVVVNNQQEYDALVSACTGIPEYIGTSCVSIAYPITIYGYDSGFKMQNTYVLKNNAELFTTLQNLSSSEYYSISYPLSLNVNKGAGVTVKNNNKFLEAVTDALQGCKEGGCTNPGVLVNDLLIYMPFSNGLVKELKGNAVNFQSDIAFTTDRNGNQNCAIVFNGTQFLHIPKNDSNGIVQNDPFSISLWLRMQNVNNDDLENLFTKGNMSGEGFELSIFNLNAPMFRAGAVNVKDIEWSNSAVLPTDVTNWHHLVVTVDVFNTVKLYRDGQLRNSAELSPAQIGTQTMDYYIGNNFKGFMDDLRVYKRLLSPEEVQVLFNLEGDCNTCLE</sequence>
<comment type="caution">
    <text evidence="4">The sequence shown here is derived from an EMBL/GenBank/DDBJ whole genome shotgun (WGS) entry which is preliminary data.</text>
</comment>
<keyword evidence="2" id="KW-1015">Disulfide bond</keyword>